<feature type="domain" description="EF-hand" evidence="2">
    <location>
        <begin position="42"/>
        <end position="77"/>
    </location>
</feature>
<dbReference type="RefSeq" id="WP_315728101.1">
    <property type="nucleotide sequence ID" value="NZ_JAVUPU010000011.1"/>
</dbReference>
<evidence type="ECO:0000313" key="3">
    <source>
        <dbReference type="EMBL" id="MDT9600696.1"/>
    </source>
</evidence>
<proteinExistence type="predicted"/>
<dbReference type="Pfam" id="PF13202">
    <property type="entry name" value="EF-hand_5"/>
    <property type="match status" value="2"/>
</dbReference>
<dbReference type="Proteomes" id="UP001259572">
    <property type="component" value="Unassembled WGS sequence"/>
</dbReference>
<accession>A0ABU3QBC9</accession>
<evidence type="ECO:0000259" key="2">
    <source>
        <dbReference type="PROSITE" id="PS50222"/>
    </source>
</evidence>
<evidence type="ECO:0000256" key="1">
    <source>
        <dbReference type="SAM" id="SignalP"/>
    </source>
</evidence>
<dbReference type="InterPro" id="IPR002048">
    <property type="entry name" value="EF_hand_dom"/>
</dbReference>
<feature type="signal peptide" evidence="1">
    <location>
        <begin position="1"/>
        <end position="20"/>
    </location>
</feature>
<dbReference type="EMBL" id="JAVUPU010000011">
    <property type="protein sequence ID" value="MDT9600696.1"/>
    <property type="molecule type" value="Genomic_DNA"/>
</dbReference>
<sequence length="139" mass="14818">MLRSLILPALIAVAAPAVLAAPDQAAAVQNLALGERPIRRAEVVAFVKKQFTRMDTNRDGSISPGEYRAYRATQPAKADAGLGYIGRSWFDKSDTDGDGGISPGEAQARPLRFFDLADVDGDGVATIREQSLASLFIGR</sequence>
<dbReference type="InterPro" id="IPR018247">
    <property type="entry name" value="EF_Hand_1_Ca_BS"/>
</dbReference>
<dbReference type="InterPro" id="IPR011992">
    <property type="entry name" value="EF-hand-dom_pair"/>
</dbReference>
<comment type="caution">
    <text evidence="3">The sequence shown here is derived from an EMBL/GenBank/DDBJ whole genome shotgun (WGS) entry which is preliminary data.</text>
</comment>
<organism evidence="3 4">
    <name type="scientific">Sphingosinicella rhizophila</name>
    <dbReference type="NCBI Taxonomy" id="3050082"/>
    <lineage>
        <taxon>Bacteria</taxon>
        <taxon>Pseudomonadati</taxon>
        <taxon>Pseudomonadota</taxon>
        <taxon>Alphaproteobacteria</taxon>
        <taxon>Sphingomonadales</taxon>
        <taxon>Sphingosinicellaceae</taxon>
        <taxon>Sphingosinicella</taxon>
    </lineage>
</organism>
<name>A0ABU3QBC9_9SPHN</name>
<keyword evidence="1" id="KW-0732">Signal</keyword>
<dbReference type="Gene3D" id="1.10.238.10">
    <property type="entry name" value="EF-hand"/>
    <property type="match status" value="1"/>
</dbReference>
<dbReference type="SUPFAM" id="SSF47473">
    <property type="entry name" value="EF-hand"/>
    <property type="match status" value="1"/>
</dbReference>
<reference evidence="3 4" key="1">
    <citation type="submission" date="2023-05" db="EMBL/GenBank/DDBJ databases">
        <authorList>
            <person name="Guo Y."/>
        </authorList>
    </citation>
    <scope>NUCLEOTIDE SEQUENCE [LARGE SCALE GENOMIC DNA]</scope>
    <source>
        <strain evidence="3 4">GR2756</strain>
    </source>
</reference>
<gene>
    <name evidence="3" type="ORF">RQX22_17170</name>
</gene>
<dbReference type="PROSITE" id="PS00018">
    <property type="entry name" value="EF_HAND_1"/>
    <property type="match status" value="1"/>
</dbReference>
<feature type="chain" id="PRO_5047533841" description="EF-hand domain-containing protein" evidence="1">
    <location>
        <begin position="21"/>
        <end position="139"/>
    </location>
</feature>
<evidence type="ECO:0000313" key="4">
    <source>
        <dbReference type="Proteomes" id="UP001259572"/>
    </source>
</evidence>
<keyword evidence="4" id="KW-1185">Reference proteome</keyword>
<dbReference type="PROSITE" id="PS50222">
    <property type="entry name" value="EF_HAND_2"/>
    <property type="match status" value="1"/>
</dbReference>
<protein>
    <recommendedName>
        <fullName evidence="2">EF-hand domain-containing protein</fullName>
    </recommendedName>
</protein>